<organism evidence="6 7">
    <name type="scientific">Micromonospora rubida</name>
    <dbReference type="NCBI Taxonomy" id="2697657"/>
    <lineage>
        <taxon>Bacteria</taxon>
        <taxon>Bacillati</taxon>
        <taxon>Actinomycetota</taxon>
        <taxon>Actinomycetes</taxon>
        <taxon>Micromonosporales</taxon>
        <taxon>Micromonosporaceae</taxon>
        <taxon>Micromonospora</taxon>
    </lineage>
</organism>
<evidence type="ECO:0000259" key="5">
    <source>
        <dbReference type="PROSITE" id="PS50893"/>
    </source>
</evidence>
<dbReference type="Pfam" id="PF00005">
    <property type="entry name" value="ABC_tran"/>
    <property type="match status" value="1"/>
</dbReference>
<evidence type="ECO:0000256" key="1">
    <source>
        <dbReference type="ARBA" id="ARBA00005417"/>
    </source>
</evidence>
<accession>A0ABW7SUC1</accession>
<dbReference type="GO" id="GO:0005524">
    <property type="term" value="F:ATP binding"/>
    <property type="evidence" value="ECO:0007669"/>
    <property type="project" value="UniProtKB-KW"/>
</dbReference>
<reference evidence="6 7" key="1">
    <citation type="submission" date="2024-10" db="EMBL/GenBank/DDBJ databases">
        <title>The Natural Products Discovery Center: Release of the First 8490 Sequenced Strains for Exploring Actinobacteria Biosynthetic Diversity.</title>
        <authorList>
            <person name="Kalkreuter E."/>
            <person name="Kautsar S.A."/>
            <person name="Yang D."/>
            <person name="Bader C.D."/>
            <person name="Teijaro C.N."/>
            <person name="Fluegel L."/>
            <person name="Davis C.M."/>
            <person name="Simpson J.R."/>
            <person name="Lauterbach L."/>
            <person name="Steele A.D."/>
            <person name="Gui C."/>
            <person name="Meng S."/>
            <person name="Li G."/>
            <person name="Viehrig K."/>
            <person name="Ye F."/>
            <person name="Su P."/>
            <person name="Kiefer A.F."/>
            <person name="Nichols A."/>
            <person name="Cepeda A.J."/>
            <person name="Yan W."/>
            <person name="Fan B."/>
            <person name="Jiang Y."/>
            <person name="Adhikari A."/>
            <person name="Zheng C.-J."/>
            <person name="Schuster L."/>
            <person name="Cowan T.M."/>
            <person name="Smanski M.J."/>
            <person name="Chevrette M.G."/>
            <person name="De Carvalho L.P.S."/>
            <person name="Shen B."/>
        </authorList>
    </citation>
    <scope>NUCLEOTIDE SEQUENCE [LARGE SCALE GENOMIC DNA]</scope>
    <source>
        <strain evidence="6 7">NPDC021253</strain>
    </source>
</reference>
<keyword evidence="3" id="KW-0547">Nucleotide-binding</keyword>
<sequence length="354" mass="37795">MTADPAAPAADPGETVADPGEIVAELDNLRVWFPAPGGAAVRAVDGVSLGIRRGETLGLVGESGSGKSTTGLALLRLVDATAGMVRVGGRDVTWWSRRQLRGLRRRVAMVFQDPQASLDPRRTVGASIAEPLVVHRLVDSADARRRRVAELLEMVGLRADLADRHPHELSGGQRQRVGIARALAGEPDLIVLDEPIASLDLSVQAQIMNLLRGLQRDLGLTYLFIAHDLAAVEHVSDRVAVMYLGRIVETGTPEQLYGQPAHPYTAALLSAIPVADPKVERNRRRIILSGDIPSPVDPPSGCRFRTRCPQARPDCAEADPVLVEVAAGQWAACRYAGEAVRAMRAGAAGEGTGR</sequence>
<dbReference type="CDD" id="cd03257">
    <property type="entry name" value="ABC_NikE_OppD_transporters"/>
    <property type="match status" value="1"/>
</dbReference>
<evidence type="ECO:0000313" key="6">
    <source>
        <dbReference type="EMBL" id="MFI0796660.1"/>
    </source>
</evidence>
<dbReference type="InterPro" id="IPR013563">
    <property type="entry name" value="Oligopep_ABC_C"/>
</dbReference>
<dbReference type="SUPFAM" id="SSF52540">
    <property type="entry name" value="P-loop containing nucleoside triphosphate hydrolases"/>
    <property type="match status" value="1"/>
</dbReference>
<dbReference type="PROSITE" id="PS00211">
    <property type="entry name" value="ABC_TRANSPORTER_1"/>
    <property type="match status" value="1"/>
</dbReference>
<dbReference type="InterPro" id="IPR003439">
    <property type="entry name" value="ABC_transporter-like_ATP-bd"/>
</dbReference>
<dbReference type="PANTHER" id="PTHR43776">
    <property type="entry name" value="TRANSPORT ATP-BINDING PROTEIN"/>
    <property type="match status" value="1"/>
</dbReference>
<keyword evidence="7" id="KW-1185">Reference proteome</keyword>
<evidence type="ECO:0000256" key="4">
    <source>
        <dbReference type="ARBA" id="ARBA00022840"/>
    </source>
</evidence>
<dbReference type="NCBIfam" id="TIGR01727">
    <property type="entry name" value="oligo_HPY"/>
    <property type="match status" value="1"/>
</dbReference>
<dbReference type="InterPro" id="IPR017871">
    <property type="entry name" value="ABC_transporter-like_CS"/>
</dbReference>
<protein>
    <submittedName>
        <fullName evidence="6">ABC transporter ATP-binding protein</fullName>
    </submittedName>
</protein>
<comment type="similarity">
    <text evidence="1">Belongs to the ABC transporter superfamily.</text>
</comment>
<dbReference type="PROSITE" id="PS50893">
    <property type="entry name" value="ABC_TRANSPORTER_2"/>
    <property type="match status" value="1"/>
</dbReference>
<evidence type="ECO:0000313" key="7">
    <source>
        <dbReference type="Proteomes" id="UP001611075"/>
    </source>
</evidence>
<proteinExistence type="inferred from homology"/>
<keyword evidence="2" id="KW-0813">Transport</keyword>
<dbReference type="Pfam" id="PF08352">
    <property type="entry name" value="oligo_HPY"/>
    <property type="match status" value="1"/>
</dbReference>
<dbReference type="Gene3D" id="3.40.50.300">
    <property type="entry name" value="P-loop containing nucleotide triphosphate hydrolases"/>
    <property type="match status" value="1"/>
</dbReference>
<keyword evidence="4 6" id="KW-0067">ATP-binding</keyword>
<gene>
    <name evidence="6" type="ORF">ACH4OY_28830</name>
</gene>
<dbReference type="InterPro" id="IPR050319">
    <property type="entry name" value="ABC_transp_ATP-bind"/>
</dbReference>
<comment type="caution">
    <text evidence="6">The sequence shown here is derived from an EMBL/GenBank/DDBJ whole genome shotgun (WGS) entry which is preliminary data.</text>
</comment>
<evidence type="ECO:0000256" key="3">
    <source>
        <dbReference type="ARBA" id="ARBA00022741"/>
    </source>
</evidence>
<dbReference type="SMART" id="SM00382">
    <property type="entry name" value="AAA"/>
    <property type="match status" value="1"/>
</dbReference>
<dbReference type="InterPro" id="IPR003593">
    <property type="entry name" value="AAA+_ATPase"/>
</dbReference>
<feature type="domain" description="ABC transporter" evidence="5">
    <location>
        <begin position="24"/>
        <end position="269"/>
    </location>
</feature>
<dbReference type="EMBL" id="JBIRPU010000031">
    <property type="protein sequence ID" value="MFI0796660.1"/>
    <property type="molecule type" value="Genomic_DNA"/>
</dbReference>
<dbReference type="Proteomes" id="UP001611075">
    <property type="component" value="Unassembled WGS sequence"/>
</dbReference>
<dbReference type="InterPro" id="IPR027417">
    <property type="entry name" value="P-loop_NTPase"/>
</dbReference>
<dbReference type="PANTHER" id="PTHR43776:SF7">
    <property type="entry name" value="D,D-DIPEPTIDE TRANSPORT ATP-BINDING PROTEIN DDPF-RELATED"/>
    <property type="match status" value="1"/>
</dbReference>
<dbReference type="RefSeq" id="WP_396684992.1">
    <property type="nucleotide sequence ID" value="NZ_JBIRPU010000031.1"/>
</dbReference>
<evidence type="ECO:0000256" key="2">
    <source>
        <dbReference type="ARBA" id="ARBA00022448"/>
    </source>
</evidence>
<name>A0ABW7SUC1_9ACTN</name>